<sequence length="436" mass="50699">MFSMEKDYLKKFLEFDTPGDPLLPYEQFPLLGPGDELESLNLRESFVLPPEEELEVTDQLHSGPYGLGQELPEAEPEEGLEPEEIPEHEGLVAAYFREMLRYSILSPEEERELGRIIKHGQEAMLQSVLQVTGDFEELAPLKKRVANWFAKPERSAQEKEKLFRLIHQTLQRLLKQHPDNQELVELWERLKATEAEVTKARDKMIKANLRLVVSIAKKYLHRGLTFSDLIQEGNLGLMKAVTRYDYTTGYRLSTFASWWIRQTITRAIYDKTRTIRIPVHLQEIRNRCYRAFYDLLKELGREPNLKEISERSGVPEDKILMVTNLSDELISLETPVGDEGDRLGDFIRNDKAVSPYEGILESELTSKTAYILNTLTQREEKIMKMRFGIGDEVEHTLEEIGRAFKVSRERIRQIEKKALKRLKHPTRKAALEDFLE</sequence>
<dbReference type="Pfam" id="PF00140">
    <property type="entry name" value="Sigma70_r1_2"/>
    <property type="match status" value="1"/>
</dbReference>
<accession>A0A7C5AKI9</accession>
<dbReference type="InterPro" id="IPR013324">
    <property type="entry name" value="RNA_pol_sigma_r3/r4-like"/>
</dbReference>
<keyword evidence="2 6" id="KW-0805">Transcription regulation</keyword>
<dbReference type="SUPFAM" id="SSF88659">
    <property type="entry name" value="Sigma3 and sigma4 domains of RNA polymerase sigma factors"/>
    <property type="match status" value="2"/>
</dbReference>
<dbReference type="Pfam" id="PF04542">
    <property type="entry name" value="Sigma70_r2"/>
    <property type="match status" value="1"/>
</dbReference>
<dbReference type="CDD" id="cd06171">
    <property type="entry name" value="Sigma70_r4"/>
    <property type="match status" value="1"/>
</dbReference>
<dbReference type="Gene3D" id="1.10.10.10">
    <property type="entry name" value="Winged helix-like DNA-binding domain superfamily/Winged helix DNA-binding domain"/>
    <property type="match status" value="2"/>
</dbReference>
<dbReference type="GO" id="GO:0006352">
    <property type="term" value="P:DNA-templated transcription initiation"/>
    <property type="evidence" value="ECO:0007669"/>
    <property type="project" value="InterPro"/>
</dbReference>
<gene>
    <name evidence="9" type="ORF">ENW48_01760</name>
</gene>
<dbReference type="NCBIfam" id="TIGR02937">
    <property type="entry name" value="sigma70-ECF"/>
    <property type="match status" value="1"/>
</dbReference>
<evidence type="ECO:0000259" key="7">
    <source>
        <dbReference type="PROSITE" id="PS00715"/>
    </source>
</evidence>
<evidence type="ECO:0000313" key="9">
    <source>
        <dbReference type="EMBL" id="HGZ10928.1"/>
    </source>
</evidence>
<dbReference type="PANTHER" id="PTHR30603">
    <property type="entry name" value="RNA POLYMERASE SIGMA FACTOR RPO"/>
    <property type="match status" value="1"/>
</dbReference>
<dbReference type="PANTHER" id="PTHR30603:SF60">
    <property type="entry name" value="RNA POLYMERASE SIGMA FACTOR RPOD"/>
    <property type="match status" value="1"/>
</dbReference>
<dbReference type="InterPro" id="IPR036388">
    <property type="entry name" value="WH-like_DNA-bd_sf"/>
</dbReference>
<feature type="domain" description="RNA polymerase sigma-70" evidence="7">
    <location>
        <begin position="228"/>
        <end position="241"/>
    </location>
</feature>
<dbReference type="InterPro" id="IPR050239">
    <property type="entry name" value="Sigma-70_RNA_pol_init_factors"/>
</dbReference>
<dbReference type="Pfam" id="PF04539">
    <property type="entry name" value="Sigma70_r3"/>
    <property type="match status" value="1"/>
</dbReference>
<dbReference type="InterPro" id="IPR014284">
    <property type="entry name" value="RNA_pol_sigma-70_dom"/>
</dbReference>
<evidence type="ECO:0000256" key="3">
    <source>
        <dbReference type="ARBA" id="ARBA00023082"/>
    </source>
</evidence>
<dbReference type="InterPro" id="IPR000943">
    <property type="entry name" value="RNA_pol_sigma70"/>
</dbReference>
<dbReference type="PRINTS" id="PR00046">
    <property type="entry name" value="SIGMA70FCT"/>
</dbReference>
<evidence type="ECO:0000256" key="4">
    <source>
        <dbReference type="ARBA" id="ARBA00023125"/>
    </source>
</evidence>
<keyword evidence="5 6" id="KW-0804">Transcription</keyword>
<dbReference type="InterPro" id="IPR007624">
    <property type="entry name" value="RNA_pol_sigma70_r3"/>
</dbReference>
<keyword evidence="3 6" id="KW-0731">Sigma factor</keyword>
<comment type="similarity">
    <text evidence="1 6">Belongs to the sigma-70 factor family.</text>
</comment>
<dbReference type="PROSITE" id="PS00715">
    <property type="entry name" value="SIGMA70_1"/>
    <property type="match status" value="1"/>
</dbReference>
<proteinExistence type="inferred from homology"/>
<evidence type="ECO:0000259" key="8">
    <source>
        <dbReference type="PROSITE" id="PS00716"/>
    </source>
</evidence>
<evidence type="ECO:0000256" key="5">
    <source>
        <dbReference type="ARBA" id="ARBA00023163"/>
    </source>
</evidence>
<dbReference type="GO" id="GO:0016987">
    <property type="term" value="F:sigma factor activity"/>
    <property type="evidence" value="ECO:0007669"/>
    <property type="project" value="UniProtKB-KW"/>
</dbReference>
<dbReference type="Pfam" id="PF04545">
    <property type="entry name" value="Sigma70_r4"/>
    <property type="match status" value="1"/>
</dbReference>
<dbReference type="GO" id="GO:0003677">
    <property type="term" value="F:DNA binding"/>
    <property type="evidence" value="ECO:0007669"/>
    <property type="project" value="UniProtKB-KW"/>
</dbReference>
<dbReference type="InterPro" id="IPR013325">
    <property type="entry name" value="RNA_pol_sigma_r2"/>
</dbReference>
<dbReference type="EMBL" id="DTKJ01000015">
    <property type="protein sequence ID" value="HGZ10928.1"/>
    <property type="molecule type" value="Genomic_DNA"/>
</dbReference>
<dbReference type="PROSITE" id="PS00716">
    <property type="entry name" value="SIGMA70_2"/>
    <property type="match status" value="1"/>
</dbReference>
<keyword evidence="4 6" id="KW-0238">DNA-binding</keyword>
<feature type="domain" description="RNA polymerase sigma-70" evidence="8">
    <location>
        <begin position="396"/>
        <end position="422"/>
    </location>
</feature>
<dbReference type="InterPro" id="IPR007627">
    <property type="entry name" value="RNA_pol_sigma70_r2"/>
</dbReference>
<evidence type="ECO:0000256" key="1">
    <source>
        <dbReference type="ARBA" id="ARBA00007788"/>
    </source>
</evidence>
<dbReference type="InterPro" id="IPR007630">
    <property type="entry name" value="RNA_pol_sigma70_r4"/>
</dbReference>
<dbReference type="SUPFAM" id="SSF88946">
    <property type="entry name" value="Sigma2 domain of RNA polymerase sigma factors"/>
    <property type="match status" value="1"/>
</dbReference>
<dbReference type="AlphaFoldDB" id="A0A7C5AKI9"/>
<dbReference type="InterPro" id="IPR009042">
    <property type="entry name" value="RNA_pol_sigma70_r1_2"/>
</dbReference>
<dbReference type="Gene3D" id="1.20.120.1810">
    <property type="match status" value="1"/>
</dbReference>
<comment type="caution">
    <text evidence="9">The sequence shown here is derived from an EMBL/GenBank/DDBJ whole genome shotgun (WGS) entry which is preliminary data.</text>
</comment>
<evidence type="ECO:0000256" key="2">
    <source>
        <dbReference type="ARBA" id="ARBA00023015"/>
    </source>
</evidence>
<reference evidence="9" key="1">
    <citation type="journal article" date="2020" name="mSystems">
        <title>Genome- and Community-Level Interaction Insights into Carbon Utilization and Element Cycling Functions of Hydrothermarchaeota in Hydrothermal Sediment.</title>
        <authorList>
            <person name="Zhou Z."/>
            <person name="Liu Y."/>
            <person name="Xu W."/>
            <person name="Pan J."/>
            <person name="Luo Z.H."/>
            <person name="Li M."/>
        </authorList>
    </citation>
    <scope>NUCLEOTIDE SEQUENCE [LARGE SCALE GENOMIC DNA]</scope>
    <source>
        <strain evidence="9">SpSt-853</strain>
    </source>
</reference>
<evidence type="ECO:0000256" key="6">
    <source>
        <dbReference type="RuleBase" id="RU362124"/>
    </source>
</evidence>
<protein>
    <recommendedName>
        <fullName evidence="6">RNA polymerase sigma factor</fullName>
    </recommendedName>
</protein>
<organism evidence="9">
    <name type="scientific">Desulfobacca acetoxidans</name>
    <dbReference type="NCBI Taxonomy" id="60893"/>
    <lineage>
        <taxon>Bacteria</taxon>
        <taxon>Pseudomonadati</taxon>
        <taxon>Thermodesulfobacteriota</taxon>
        <taxon>Desulfobaccia</taxon>
        <taxon>Desulfobaccales</taxon>
        <taxon>Desulfobaccaceae</taxon>
        <taxon>Desulfobacca</taxon>
    </lineage>
</organism>
<comment type="function">
    <text evidence="6">Sigma factors are initiation factors that promote the attachment of RNA polymerase to specific initiation sites and are then released.</text>
</comment>
<name>A0A7C5AKI9_9BACT</name>